<comment type="caution">
    <text evidence="1">The sequence shown here is derived from an EMBL/GenBank/DDBJ whole genome shotgun (WGS) entry which is preliminary data.</text>
</comment>
<gene>
    <name evidence="1" type="ORF">P691DRAFT_836448</name>
</gene>
<protein>
    <submittedName>
        <fullName evidence="1">Uncharacterized protein</fullName>
    </submittedName>
</protein>
<proteinExistence type="predicted"/>
<sequence>MVSVQRTNWKLFRLSYMQAVLLTSPRFVPLFSTIDTIKTTKVQGYMTASLQIPATFLVQEGSDGDQVTLPVNADSITGANGLKIFISGLGAQGPFRIVPNRARQKIKSLSSPVRAHYQEGDLIHMSRVTTPWAGPRERFVYHDISSNLEAILNSRRQARKITINITGNIDLCILWKSMGTIRKLAACLDGAK</sequence>
<keyword evidence="2" id="KW-1185">Reference proteome</keyword>
<dbReference type="EMBL" id="MU151363">
    <property type="protein sequence ID" value="KAF9444587.1"/>
    <property type="molecule type" value="Genomic_DNA"/>
</dbReference>
<evidence type="ECO:0000313" key="2">
    <source>
        <dbReference type="Proteomes" id="UP000807342"/>
    </source>
</evidence>
<evidence type="ECO:0000313" key="1">
    <source>
        <dbReference type="EMBL" id="KAF9444587.1"/>
    </source>
</evidence>
<dbReference type="AlphaFoldDB" id="A0A9P5X4Z8"/>
<organism evidence="1 2">
    <name type="scientific">Macrolepiota fuliginosa MF-IS2</name>
    <dbReference type="NCBI Taxonomy" id="1400762"/>
    <lineage>
        <taxon>Eukaryota</taxon>
        <taxon>Fungi</taxon>
        <taxon>Dikarya</taxon>
        <taxon>Basidiomycota</taxon>
        <taxon>Agaricomycotina</taxon>
        <taxon>Agaricomycetes</taxon>
        <taxon>Agaricomycetidae</taxon>
        <taxon>Agaricales</taxon>
        <taxon>Agaricineae</taxon>
        <taxon>Agaricaceae</taxon>
        <taxon>Macrolepiota</taxon>
    </lineage>
</organism>
<reference evidence="1" key="1">
    <citation type="submission" date="2020-11" db="EMBL/GenBank/DDBJ databases">
        <authorList>
            <consortium name="DOE Joint Genome Institute"/>
            <person name="Ahrendt S."/>
            <person name="Riley R."/>
            <person name="Andreopoulos W."/>
            <person name="Labutti K."/>
            <person name="Pangilinan J."/>
            <person name="Ruiz-Duenas F.J."/>
            <person name="Barrasa J.M."/>
            <person name="Sanchez-Garcia M."/>
            <person name="Camarero S."/>
            <person name="Miyauchi S."/>
            <person name="Serrano A."/>
            <person name="Linde D."/>
            <person name="Babiker R."/>
            <person name="Drula E."/>
            <person name="Ayuso-Fernandez I."/>
            <person name="Pacheco R."/>
            <person name="Padilla G."/>
            <person name="Ferreira P."/>
            <person name="Barriuso J."/>
            <person name="Kellner H."/>
            <person name="Castanera R."/>
            <person name="Alfaro M."/>
            <person name="Ramirez L."/>
            <person name="Pisabarro A.G."/>
            <person name="Kuo A."/>
            <person name="Tritt A."/>
            <person name="Lipzen A."/>
            <person name="He G."/>
            <person name="Yan M."/>
            <person name="Ng V."/>
            <person name="Cullen D."/>
            <person name="Martin F."/>
            <person name="Rosso M.-N."/>
            <person name="Henrissat B."/>
            <person name="Hibbett D."/>
            <person name="Martinez A.T."/>
            <person name="Grigoriev I.V."/>
        </authorList>
    </citation>
    <scope>NUCLEOTIDE SEQUENCE</scope>
    <source>
        <strain evidence="1">MF-IS2</strain>
    </source>
</reference>
<accession>A0A9P5X4Z8</accession>
<name>A0A9P5X4Z8_9AGAR</name>
<dbReference type="Proteomes" id="UP000807342">
    <property type="component" value="Unassembled WGS sequence"/>
</dbReference>